<keyword evidence="2" id="KW-1185">Reference proteome</keyword>
<evidence type="ECO:0000313" key="2">
    <source>
        <dbReference type="Proteomes" id="UP000784294"/>
    </source>
</evidence>
<organism evidence="1 2">
    <name type="scientific">Protopolystoma xenopodis</name>
    <dbReference type="NCBI Taxonomy" id="117903"/>
    <lineage>
        <taxon>Eukaryota</taxon>
        <taxon>Metazoa</taxon>
        <taxon>Spiralia</taxon>
        <taxon>Lophotrochozoa</taxon>
        <taxon>Platyhelminthes</taxon>
        <taxon>Monogenea</taxon>
        <taxon>Polyopisthocotylea</taxon>
        <taxon>Polystomatidea</taxon>
        <taxon>Polystomatidae</taxon>
        <taxon>Protopolystoma</taxon>
    </lineage>
</organism>
<dbReference type="Proteomes" id="UP000784294">
    <property type="component" value="Unassembled WGS sequence"/>
</dbReference>
<dbReference type="EMBL" id="CAAALY010003309">
    <property type="protein sequence ID" value="VEL08175.1"/>
    <property type="molecule type" value="Genomic_DNA"/>
</dbReference>
<protein>
    <submittedName>
        <fullName evidence="1">Uncharacterized protein</fullName>
    </submittedName>
</protein>
<accession>A0A3S5BLL2</accession>
<comment type="caution">
    <text evidence="1">The sequence shown here is derived from an EMBL/GenBank/DDBJ whole genome shotgun (WGS) entry which is preliminary data.</text>
</comment>
<dbReference type="AlphaFoldDB" id="A0A3S5BLL2"/>
<proteinExistence type="predicted"/>
<gene>
    <name evidence="1" type="ORF">PXEA_LOCUS1615</name>
</gene>
<reference evidence="1" key="1">
    <citation type="submission" date="2018-11" db="EMBL/GenBank/DDBJ databases">
        <authorList>
            <consortium name="Pathogen Informatics"/>
        </authorList>
    </citation>
    <scope>NUCLEOTIDE SEQUENCE</scope>
</reference>
<evidence type="ECO:0000313" key="1">
    <source>
        <dbReference type="EMBL" id="VEL08175.1"/>
    </source>
</evidence>
<sequence>MSLCVCRRLSPNTFTRNGSERNNQNQCLLVLNLAAKEPSIAVLDYAIIEEFEQMMHISMPMHMHTPGSANLLLPRRRTSTGLSMSNPGMVMPFLLRMSFVTGQPGAEAKSAESLYVGLSNLTSETLPGWIGFEPGKPHLSSRAFPCCSF</sequence>
<name>A0A3S5BLL2_9PLAT</name>